<accession>A0ABP9LQV8</accession>
<organism evidence="1 2">
    <name type="scientific">Lysobacter panacisoli</name>
    <dbReference type="NCBI Taxonomy" id="1255263"/>
    <lineage>
        <taxon>Bacteria</taxon>
        <taxon>Pseudomonadati</taxon>
        <taxon>Pseudomonadota</taxon>
        <taxon>Gammaproteobacteria</taxon>
        <taxon>Lysobacterales</taxon>
        <taxon>Lysobacteraceae</taxon>
        <taxon>Lysobacter</taxon>
    </lineage>
</organism>
<sequence>MAAATMSHESAHDDALDSFLDKWRARWPEWNVAQVFVPHAQRETVLAWAALQQELTDAAWGGSDARPGEAKLAWWIEELQGWSRGGRRHPLGIALQKLGAPWERLAMAIPSLRDTRERPRDRDEALALLQPFARAVADVETALFDGTATEATVAAIQSTLLHSHLALGGEGAVPLSALAGAGEGEHARVWGAELLERWPASGAANRPRRLWSALARQRLRRGDAALPLPPVAALMTAWRGVRG</sequence>
<dbReference type="EMBL" id="BAABKY010000005">
    <property type="protein sequence ID" value="GAA5081413.1"/>
    <property type="molecule type" value="Genomic_DNA"/>
</dbReference>
<keyword evidence="2" id="KW-1185">Reference proteome</keyword>
<dbReference type="SUPFAM" id="SSF48576">
    <property type="entry name" value="Terpenoid synthases"/>
    <property type="match status" value="1"/>
</dbReference>
<evidence type="ECO:0000313" key="2">
    <source>
        <dbReference type="Proteomes" id="UP001501083"/>
    </source>
</evidence>
<gene>
    <name evidence="1" type="ORF">GCM10025759_31700</name>
</gene>
<comment type="caution">
    <text evidence="1">The sequence shown here is derived from an EMBL/GenBank/DDBJ whole genome shotgun (WGS) entry which is preliminary data.</text>
</comment>
<name>A0ABP9LQV8_9GAMM</name>
<evidence type="ECO:0000313" key="1">
    <source>
        <dbReference type="EMBL" id="GAA5081413.1"/>
    </source>
</evidence>
<proteinExistence type="predicted"/>
<dbReference type="Proteomes" id="UP001501083">
    <property type="component" value="Unassembled WGS sequence"/>
</dbReference>
<protein>
    <submittedName>
        <fullName evidence="1">Phytoene synthase</fullName>
    </submittedName>
</protein>
<reference evidence="2" key="1">
    <citation type="journal article" date="2019" name="Int. J. Syst. Evol. Microbiol.">
        <title>The Global Catalogue of Microorganisms (GCM) 10K type strain sequencing project: providing services to taxonomists for standard genome sequencing and annotation.</title>
        <authorList>
            <consortium name="The Broad Institute Genomics Platform"/>
            <consortium name="The Broad Institute Genome Sequencing Center for Infectious Disease"/>
            <person name="Wu L."/>
            <person name="Ma J."/>
        </authorList>
    </citation>
    <scope>NUCLEOTIDE SEQUENCE [LARGE SCALE GENOMIC DNA]</scope>
    <source>
        <strain evidence="2">JCM 19212</strain>
    </source>
</reference>
<dbReference type="InterPro" id="IPR008949">
    <property type="entry name" value="Isoprenoid_synthase_dom_sf"/>
</dbReference>